<feature type="domain" description="VOC" evidence="1">
    <location>
        <begin position="138"/>
        <end position="250"/>
    </location>
</feature>
<dbReference type="Gene3D" id="3.10.180.10">
    <property type="entry name" value="2,3-Dihydroxybiphenyl 1,2-Dioxygenase, domain 1"/>
    <property type="match status" value="2"/>
</dbReference>
<reference evidence="2 3" key="1">
    <citation type="journal article" date="2019" name="Int. J. Syst. Evol. Microbiol.">
        <title>The Global Catalogue of Microorganisms (GCM) 10K type strain sequencing project: providing services to taxonomists for standard genome sequencing and annotation.</title>
        <authorList>
            <consortium name="The Broad Institute Genomics Platform"/>
            <consortium name="The Broad Institute Genome Sequencing Center for Infectious Disease"/>
            <person name="Wu L."/>
            <person name="Ma J."/>
        </authorList>
    </citation>
    <scope>NUCLEOTIDE SEQUENCE [LARGE SCALE GENOMIC DNA]</scope>
    <source>
        <strain evidence="2 3">JCM 13004</strain>
    </source>
</reference>
<evidence type="ECO:0000313" key="3">
    <source>
        <dbReference type="Proteomes" id="UP001500037"/>
    </source>
</evidence>
<dbReference type="PANTHER" id="PTHR33993:SF14">
    <property type="entry name" value="GB|AAF24581.1"/>
    <property type="match status" value="1"/>
</dbReference>
<gene>
    <name evidence="2" type="ORF">GCM10009665_55170</name>
</gene>
<dbReference type="Proteomes" id="UP001500037">
    <property type="component" value="Unassembled WGS sequence"/>
</dbReference>
<dbReference type="RefSeq" id="WP_344444716.1">
    <property type="nucleotide sequence ID" value="NZ_BAAALF010000126.1"/>
</dbReference>
<dbReference type="PROSITE" id="PS51819">
    <property type="entry name" value="VOC"/>
    <property type="match status" value="2"/>
</dbReference>
<dbReference type="InterPro" id="IPR052164">
    <property type="entry name" value="Anthracycline_SecMetBiosynth"/>
</dbReference>
<dbReference type="EMBL" id="BAAALF010000126">
    <property type="protein sequence ID" value="GAA1257850.1"/>
    <property type="molecule type" value="Genomic_DNA"/>
</dbReference>
<keyword evidence="3" id="KW-1185">Reference proteome</keyword>
<proteinExistence type="predicted"/>
<dbReference type="CDD" id="cd07247">
    <property type="entry name" value="SgaA_N_like"/>
    <property type="match status" value="2"/>
</dbReference>
<dbReference type="SUPFAM" id="SSF54593">
    <property type="entry name" value="Glyoxalase/Bleomycin resistance protein/Dihydroxybiphenyl dioxygenase"/>
    <property type="match status" value="2"/>
</dbReference>
<dbReference type="Pfam" id="PF00903">
    <property type="entry name" value="Glyoxalase"/>
    <property type="match status" value="2"/>
</dbReference>
<organism evidence="2 3">
    <name type="scientific">Kitasatospora nipponensis</name>
    <dbReference type="NCBI Taxonomy" id="258049"/>
    <lineage>
        <taxon>Bacteria</taxon>
        <taxon>Bacillati</taxon>
        <taxon>Actinomycetota</taxon>
        <taxon>Actinomycetes</taxon>
        <taxon>Kitasatosporales</taxon>
        <taxon>Streptomycetaceae</taxon>
        <taxon>Kitasatospora</taxon>
    </lineage>
</organism>
<dbReference type="InterPro" id="IPR029068">
    <property type="entry name" value="Glyas_Bleomycin-R_OHBP_Dase"/>
</dbReference>
<dbReference type="InterPro" id="IPR037523">
    <property type="entry name" value="VOC_core"/>
</dbReference>
<dbReference type="PANTHER" id="PTHR33993">
    <property type="entry name" value="GLYOXALASE-RELATED"/>
    <property type="match status" value="1"/>
</dbReference>
<dbReference type="InterPro" id="IPR004360">
    <property type="entry name" value="Glyas_Fos-R_dOase_dom"/>
</dbReference>
<feature type="domain" description="VOC" evidence="1">
    <location>
        <begin position="10"/>
        <end position="124"/>
    </location>
</feature>
<accession>A0ABN1WSB1</accession>
<sequence>MKNTGLVTGAPCWVELSTSDTQAATAFYGTVFGWRAEVDPRPEAGGYATFSLGEAPVAGLVQRPDPEQPTAWTISFAVHGADETAAAVTEAGGSALMEPMDVLDLGRFAILADPSGAVFSIWQAREFAGAGLINEPGSLGWAELQTRDPVGSVAFYHRVFGWSITHGEMYTQFGLEGADFGGMAVMGEQFPPEVPPHWLPYFSVADVDATVSAAATAGAEVLMPPTAMPEGPRIAVLRDPQGAVFGVYLAGSET</sequence>
<protein>
    <submittedName>
        <fullName evidence="2">VOC family protein</fullName>
    </submittedName>
</protein>
<evidence type="ECO:0000313" key="2">
    <source>
        <dbReference type="EMBL" id="GAA1257850.1"/>
    </source>
</evidence>
<name>A0ABN1WSB1_9ACTN</name>
<evidence type="ECO:0000259" key="1">
    <source>
        <dbReference type="PROSITE" id="PS51819"/>
    </source>
</evidence>
<comment type="caution">
    <text evidence="2">The sequence shown here is derived from an EMBL/GenBank/DDBJ whole genome shotgun (WGS) entry which is preliminary data.</text>
</comment>